<dbReference type="Gene3D" id="3.40.30.10">
    <property type="entry name" value="Glutaredoxin"/>
    <property type="match status" value="1"/>
</dbReference>
<dbReference type="Pfam" id="PF13462">
    <property type="entry name" value="Thioredoxin_4"/>
    <property type="match status" value="1"/>
</dbReference>
<evidence type="ECO:0000259" key="2">
    <source>
        <dbReference type="Pfam" id="PF13462"/>
    </source>
</evidence>
<keyword evidence="4" id="KW-1185">Reference proteome</keyword>
<protein>
    <recommendedName>
        <fullName evidence="2">Thioredoxin-like fold domain-containing protein</fullName>
    </recommendedName>
</protein>
<accession>A0A916XDX8</accession>
<keyword evidence="1" id="KW-0472">Membrane</keyword>
<evidence type="ECO:0000256" key="1">
    <source>
        <dbReference type="SAM" id="Phobius"/>
    </source>
</evidence>
<feature type="domain" description="Thioredoxin-like fold" evidence="2">
    <location>
        <begin position="72"/>
        <end position="235"/>
    </location>
</feature>
<dbReference type="InterPro" id="IPR012336">
    <property type="entry name" value="Thioredoxin-like_fold"/>
</dbReference>
<dbReference type="SUPFAM" id="SSF52833">
    <property type="entry name" value="Thioredoxin-like"/>
    <property type="match status" value="1"/>
</dbReference>
<comment type="caution">
    <text evidence="3">The sequence shown here is derived from an EMBL/GenBank/DDBJ whole genome shotgun (WGS) entry which is preliminary data.</text>
</comment>
<dbReference type="InterPro" id="IPR036249">
    <property type="entry name" value="Thioredoxin-like_sf"/>
</dbReference>
<dbReference type="EMBL" id="BMJH01000002">
    <property type="protein sequence ID" value="GGC66869.1"/>
    <property type="molecule type" value="Genomic_DNA"/>
</dbReference>
<evidence type="ECO:0000313" key="4">
    <source>
        <dbReference type="Proteomes" id="UP000641514"/>
    </source>
</evidence>
<feature type="transmembrane region" description="Helical" evidence="1">
    <location>
        <begin position="21"/>
        <end position="44"/>
    </location>
</feature>
<evidence type="ECO:0000313" key="3">
    <source>
        <dbReference type="EMBL" id="GGC66869.1"/>
    </source>
</evidence>
<dbReference type="Proteomes" id="UP000641514">
    <property type="component" value="Unassembled WGS sequence"/>
</dbReference>
<dbReference type="AlphaFoldDB" id="A0A916XDX8"/>
<name>A0A916XDX8_9ACTN</name>
<sequence length="248" mass="27025">MVSSKKSSKKNAYTPEPPSNRLTYTLGGIALVLALIASLFMYLWQQRTSSPVDDGYGNLQAAEIAIDDNGYIRLGSDDAPIVIELYEDYKCEGCQRFYHLYGQNIARHIDEGSLAVEYRTLAILDRISETGTYSTRAAAAATCVANTGDGAVFHAFHSDLLEQRPRGREELSPTELADIARNAGADDNAITCITNSDLIDDAEAKTESAREAMISAGSEGTPTVVHNGELVSWESRHWLNELITGTSQ</sequence>
<reference evidence="3" key="1">
    <citation type="journal article" date="2014" name="Int. J. Syst. Evol. Microbiol.">
        <title>Complete genome sequence of Corynebacterium casei LMG S-19264T (=DSM 44701T), isolated from a smear-ripened cheese.</title>
        <authorList>
            <consortium name="US DOE Joint Genome Institute (JGI-PGF)"/>
            <person name="Walter F."/>
            <person name="Albersmeier A."/>
            <person name="Kalinowski J."/>
            <person name="Ruckert C."/>
        </authorList>
    </citation>
    <scope>NUCLEOTIDE SEQUENCE</scope>
    <source>
        <strain evidence="3">CGMCC 1.15478</strain>
    </source>
</reference>
<gene>
    <name evidence="3" type="ORF">GCM10011410_19390</name>
</gene>
<proteinExistence type="predicted"/>
<organism evidence="3 4">
    <name type="scientific">Hoyosella rhizosphaerae</name>
    <dbReference type="NCBI Taxonomy" id="1755582"/>
    <lineage>
        <taxon>Bacteria</taxon>
        <taxon>Bacillati</taxon>
        <taxon>Actinomycetota</taxon>
        <taxon>Actinomycetes</taxon>
        <taxon>Mycobacteriales</taxon>
        <taxon>Hoyosellaceae</taxon>
        <taxon>Hoyosella</taxon>
    </lineage>
</organism>
<keyword evidence="1" id="KW-1133">Transmembrane helix</keyword>
<keyword evidence="1" id="KW-0812">Transmembrane</keyword>
<reference evidence="3" key="2">
    <citation type="submission" date="2020-09" db="EMBL/GenBank/DDBJ databases">
        <authorList>
            <person name="Sun Q."/>
            <person name="Zhou Y."/>
        </authorList>
    </citation>
    <scope>NUCLEOTIDE SEQUENCE</scope>
    <source>
        <strain evidence="3">CGMCC 1.15478</strain>
    </source>
</reference>